<name>A0ACB7NXV1_9PEZI</name>
<gene>
    <name evidence="1" type="ORF">F5144DRAFT_596743</name>
</gene>
<organism evidence="1 2">
    <name type="scientific">Chaetomium tenue</name>
    <dbReference type="NCBI Taxonomy" id="1854479"/>
    <lineage>
        <taxon>Eukaryota</taxon>
        <taxon>Fungi</taxon>
        <taxon>Dikarya</taxon>
        <taxon>Ascomycota</taxon>
        <taxon>Pezizomycotina</taxon>
        <taxon>Sordariomycetes</taxon>
        <taxon>Sordariomycetidae</taxon>
        <taxon>Sordariales</taxon>
        <taxon>Chaetomiaceae</taxon>
        <taxon>Chaetomium</taxon>
    </lineage>
</organism>
<dbReference type="Proteomes" id="UP000724584">
    <property type="component" value="Unassembled WGS sequence"/>
</dbReference>
<reference evidence="1 2" key="1">
    <citation type="journal article" date="2021" name="Nat. Commun.">
        <title>Genetic determinants of endophytism in the Arabidopsis root mycobiome.</title>
        <authorList>
            <person name="Mesny F."/>
            <person name="Miyauchi S."/>
            <person name="Thiergart T."/>
            <person name="Pickel B."/>
            <person name="Atanasova L."/>
            <person name="Karlsson M."/>
            <person name="Huettel B."/>
            <person name="Barry K.W."/>
            <person name="Haridas S."/>
            <person name="Chen C."/>
            <person name="Bauer D."/>
            <person name="Andreopoulos W."/>
            <person name="Pangilinan J."/>
            <person name="LaButti K."/>
            <person name="Riley R."/>
            <person name="Lipzen A."/>
            <person name="Clum A."/>
            <person name="Drula E."/>
            <person name="Henrissat B."/>
            <person name="Kohler A."/>
            <person name="Grigoriev I.V."/>
            <person name="Martin F.M."/>
            <person name="Hacquard S."/>
        </authorList>
    </citation>
    <scope>NUCLEOTIDE SEQUENCE [LARGE SCALE GENOMIC DNA]</scope>
    <source>
        <strain evidence="1 2">MPI-SDFR-AT-0079</strain>
    </source>
</reference>
<sequence>MHQADTNRGTNEEREQKQAPPSSPPNPNCKLELLPTEILVAILSAARSTADLHALIQSSPRLYQVFLPAKKEVLLSIIATDLGAALRDALAVVLIAPPKLDPQKPTYLEECEHVIRRYEALPHSTHAGGLTSVTRGLSTDTAIALTHLNRSVQFLIDEFVSTRFPELHKIHPAASTDPPTTTERRRLAAALLRHQVLARIEHGRKRPPVVEPGHPLARETAAMHRFLGLFRPWEAEQLTEMHTFLCESADHAFPPPPRGIRGAYRRQQLGGGRQRQQQQQQPWERQRDAAICDLQQMRCGLRALRAGVATGGPVPAAAGPRVAFPSLRAGPLPDKGYVLCYVAREHWGRRDELYRREDALAPLELAENGDDDGDRDNDDAAPPFAWVDAHGGLDCQRWGGYLCRDVLREGQEDFTSLQRHWVCAYLGKWRWMGLVFWDRARVELLKTRMPVYETGWLRAGPPSDEEMMETYRKAKSLSSEVPRPSGRGSTVQDREVVR</sequence>
<keyword evidence="2" id="KW-1185">Reference proteome</keyword>
<dbReference type="EMBL" id="JAGIZQ010000008">
    <property type="protein sequence ID" value="KAH6613422.1"/>
    <property type="molecule type" value="Genomic_DNA"/>
</dbReference>
<accession>A0ACB7NXV1</accession>
<evidence type="ECO:0000313" key="2">
    <source>
        <dbReference type="Proteomes" id="UP000724584"/>
    </source>
</evidence>
<evidence type="ECO:0000313" key="1">
    <source>
        <dbReference type="EMBL" id="KAH6613422.1"/>
    </source>
</evidence>
<protein>
    <submittedName>
        <fullName evidence="1">Uncharacterized protein</fullName>
    </submittedName>
</protein>
<comment type="caution">
    <text evidence="1">The sequence shown here is derived from an EMBL/GenBank/DDBJ whole genome shotgun (WGS) entry which is preliminary data.</text>
</comment>
<proteinExistence type="predicted"/>